<reference evidence="5 6" key="1">
    <citation type="submission" date="2019-07" db="EMBL/GenBank/DDBJ databases">
        <title>Whole genome shotgun sequence of Reyranella soli NBRC 108950.</title>
        <authorList>
            <person name="Hosoyama A."/>
            <person name="Uohara A."/>
            <person name="Ohji S."/>
            <person name="Ichikawa N."/>
        </authorList>
    </citation>
    <scope>NUCLEOTIDE SEQUENCE [LARGE SCALE GENOMIC DNA]</scope>
    <source>
        <strain evidence="5 6">NBRC 108950</strain>
    </source>
</reference>
<organism evidence="5 6">
    <name type="scientific">Reyranella soli</name>
    <dbReference type="NCBI Taxonomy" id="1230389"/>
    <lineage>
        <taxon>Bacteria</taxon>
        <taxon>Pseudomonadati</taxon>
        <taxon>Pseudomonadota</taxon>
        <taxon>Alphaproteobacteria</taxon>
        <taxon>Hyphomicrobiales</taxon>
        <taxon>Reyranellaceae</taxon>
        <taxon>Reyranella</taxon>
    </lineage>
</organism>
<protein>
    <recommendedName>
        <fullName evidence="4">M23ase beta-sheet core domain-containing protein</fullName>
    </recommendedName>
</protein>
<dbReference type="InterPro" id="IPR016047">
    <property type="entry name" value="M23ase_b-sheet_dom"/>
</dbReference>
<feature type="signal peptide" evidence="3">
    <location>
        <begin position="1"/>
        <end position="22"/>
    </location>
</feature>
<sequence length="398" mass="41831">MIKQTWAALAAALCCFASPADAASPDEAQVAAERLLGSDSEQVQWSHLPFTRKLHAWGVVVGSLTASTEAAGVPPAAMTEALRALATAIDLERDVKGGDLFWVQYEQGYTTEGDSIGAGRVLWAELRTAAKGTVAIHRFRIGKSSAEPFWLATGHSTEQMSVRLPLDRISITSGFGLRADPLDEQHALAMGPVRVTPSAKPKPTNTVGKGHSTATAEGRAVKTRAGAGPTLLGRSMGLSPVPSRSAAAPSGSVARAVAPRATLVMHQGIDLAADIGTPIYAAADGVVTGAAANGGYGNWIEIEHEEKLSTLYGHLLSFAPGIAPGMRVQKSDLIGFVGNTGRSTGPHLHFELRSNGKPTNPVIHPSMNPPQLSGVDLVRYREVVERNLAEAQREGKPK</sequence>
<name>A0A512NLJ5_9HYPH</name>
<dbReference type="RefSeq" id="WP_147155208.1">
    <property type="nucleotide sequence ID" value="NZ_BKAJ01000141.1"/>
</dbReference>
<proteinExistence type="predicted"/>
<evidence type="ECO:0000256" key="3">
    <source>
        <dbReference type="SAM" id="SignalP"/>
    </source>
</evidence>
<evidence type="ECO:0000256" key="2">
    <source>
        <dbReference type="SAM" id="MobiDB-lite"/>
    </source>
</evidence>
<keyword evidence="1 3" id="KW-0732">Signal</keyword>
<dbReference type="PANTHER" id="PTHR21666">
    <property type="entry name" value="PEPTIDASE-RELATED"/>
    <property type="match status" value="1"/>
</dbReference>
<dbReference type="GO" id="GO:0004222">
    <property type="term" value="F:metalloendopeptidase activity"/>
    <property type="evidence" value="ECO:0007669"/>
    <property type="project" value="TreeGrafter"/>
</dbReference>
<dbReference type="EMBL" id="BKAJ01000141">
    <property type="protein sequence ID" value="GEP59821.1"/>
    <property type="molecule type" value="Genomic_DNA"/>
</dbReference>
<keyword evidence="6" id="KW-1185">Reference proteome</keyword>
<dbReference type="AlphaFoldDB" id="A0A512NLJ5"/>
<dbReference type="Proteomes" id="UP000321058">
    <property type="component" value="Unassembled WGS sequence"/>
</dbReference>
<dbReference type="InterPro" id="IPR011055">
    <property type="entry name" value="Dup_hybrid_motif"/>
</dbReference>
<comment type="caution">
    <text evidence="5">The sequence shown here is derived from an EMBL/GenBank/DDBJ whole genome shotgun (WGS) entry which is preliminary data.</text>
</comment>
<dbReference type="Pfam" id="PF01551">
    <property type="entry name" value="Peptidase_M23"/>
    <property type="match status" value="1"/>
</dbReference>
<feature type="domain" description="M23ase beta-sheet core" evidence="4">
    <location>
        <begin position="265"/>
        <end position="361"/>
    </location>
</feature>
<gene>
    <name evidence="5" type="ORF">RSO01_69870</name>
</gene>
<dbReference type="Gene3D" id="3.10.450.350">
    <property type="match status" value="1"/>
</dbReference>
<dbReference type="Gene3D" id="2.70.70.10">
    <property type="entry name" value="Glucose Permease (Domain IIA)"/>
    <property type="match status" value="1"/>
</dbReference>
<dbReference type="SUPFAM" id="SSF51261">
    <property type="entry name" value="Duplicated hybrid motif"/>
    <property type="match status" value="2"/>
</dbReference>
<evidence type="ECO:0000259" key="4">
    <source>
        <dbReference type="Pfam" id="PF01551"/>
    </source>
</evidence>
<feature type="region of interest" description="Disordered" evidence="2">
    <location>
        <begin position="229"/>
        <end position="248"/>
    </location>
</feature>
<dbReference type="OrthoDB" id="9805070at2"/>
<feature type="compositionally biased region" description="Low complexity" evidence="2">
    <location>
        <begin position="239"/>
        <end position="248"/>
    </location>
</feature>
<dbReference type="InterPro" id="IPR050570">
    <property type="entry name" value="Cell_wall_metabolism_enzyme"/>
</dbReference>
<dbReference type="CDD" id="cd12797">
    <property type="entry name" value="M23_peptidase"/>
    <property type="match status" value="1"/>
</dbReference>
<feature type="region of interest" description="Disordered" evidence="2">
    <location>
        <begin position="194"/>
        <end position="221"/>
    </location>
</feature>
<evidence type="ECO:0000313" key="6">
    <source>
        <dbReference type="Proteomes" id="UP000321058"/>
    </source>
</evidence>
<evidence type="ECO:0000313" key="5">
    <source>
        <dbReference type="EMBL" id="GEP59821.1"/>
    </source>
</evidence>
<evidence type="ECO:0000256" key="1">
    <source>
        <dbReference type="ARBA" id="ARBA00022729"/>
    </source>
</evidence>
<dbReference type="PANTHER" id="PTHR21666:SF289">
    <property type="entry name" value="L-ALA--D-GLU ENDOPEPTIDASE"/>
    <property type="match status" value="1"/>
</dbReference>
<feature type="chain" id="PRO_5022003847" description="M23ase beta-sheet core domain-containing protein" evidence="3">
    <location>
        <begin position="23"/>
        <end position="398"/>
    </location>
</feature>
<accession>A0A512NLJ5</accession>
<feature type="compositionally biased region" description="Polar residues" evidence="2">
    <location>
        <begin position="203"/>
        <end position="215"/>
    </location>
</feature>